<sequence length="154" mass="17312">MYEESRTYVTTTRAEYQPYEVHESYGCGPQLDLEYLKTLDGLLKVAVICLCFLCFVSLIVGGPGHFHGVSFATFVSVFGFSITLILLLLYLFHVVDQFQHLPIIVTEMIYCFAWTIFCFIAGSVLAVASITFKGAAFWAVAAVSQVFFFQKNRS</sequence>
<reference evidence="2" key="1">
    <citation type="submission" date="2022-11" db="UniProtKB">
        <authorList>
            <consortium name="WormBaseParasite"/>
        </authorList>
    </citation>
    <scope>IDENTIFICATION</scope>
</reference>
<name>A0AC34Q8L4_9BILA</name>
<protein>
    <submittedName>
        <fullName evidence="2">MARVEL domain-containing protein</fullName>
    </submittedName>
</protein>
<dbReference type="Proteomes" id="UP000887576">
    <property type="component" value="Unplaced"/>
</dbReference>
<evidence type="ECO:0000313" key="2">
    <source>
        <dbReference type="WBParaSite" id="JU765_v2.g14044.t1"/>
    </source>
</evidence>
<evidence type="ECO:0000313" key="1">
    <source>
        <dbReference type="Proteomes" id="UP000887576"/>
    </source>
</evidence>
<dbReference type="WBParaSite" id="JU765_v2.g14044.t1">
    <property type="protein sequence ID" value="JU765_v2.g14044.t1"/>
    <property type="gene ID" value="JU765_v2.g14044"/>
</dbReference>
<proteinExistence type="predicted"/>
<organism evidence="1 2">
    <name type="scientific">Panagrolaimus sp. JU765</name>
    <dbReference type="NCBI Taxonomy" id="591449"/>
    <lineage>
        <taxon>Eukaryota</taxon>
        <taxon>Metazoa</taxon>
        <taxon>Ecdysozoa</taxon>
        <taxon>Nematoda</taxon>
        <taxon>Chromadorea</taxon>
        <taxon>Rhabditida</taxon>
        <taxon>Tylenchina</taxon>
        <taxon>Panagrolaimomorpha</taxon>
        <taxon>Panagrolaimoidea</taxon>
        <taxon>Panagrolaimidae</taxon>
        <taxon>Panagrolaimus</taxon>
    </lineage>
</organism>
<accession>A0AC34Q8L4</accession>